<protein>
    <submittedName>
        <fullName evidence="1">Uncharacterized protein</fullName>
    </submittedName>
</protein>
<organism evidence="1 2">
    <name type="scientific">Goodea atripinnis</name>
    <dbReference type="NCBI Taxonomy" id="208336"/>
    <lineage>
        <taxon>Eukaryota</taxon>
        <taxon>Metazoa</taxon>
        <taxon>Chordata</taxon>
        <taxon>Craniata</taxon>
        <taxon>Vertebrata</taxon>
        <taxon>Euteleostomi</taxon>
        <taxon>Actinopterygii</taxon>
        <taxon>Neopterygii</taxon>
        <taxon>Teleostei</taxon>
        <taxon>Neoteleostei</taxon>
        <taxon>Acanthomorphata</taxon>
        <taxon>Ovalentaria</taxon>
        <taxon>Atherinomorphae</taxon>
        <taxon>Cyprinodontiformes</taxon>
        <taxon>Goodeidae</taxon>
        <taxon>Goodea</taxon>
    </lineage>
</organism>
<dbReference type="EMBL" id="JAHRIO010025741">
    <property type="protein sequence ID" value="MEQ2166801.1"/>
    <property type="molecule type" value="Genomic_DNA"/>
</dbReference>
<reference evidence="1 2" key="1">
    <citation type="submission" date="2021-06" db="EMBL/GenBank/DDBJ databases">
        <authorList>
            <person name="Palmer J.M."/>
        </authorList>
    </citation>
    <scope>NUCLEOTIDE SEQUENCE [LARGE SCALE GENOMIC DNA]</scope>
    <source>
        <strain evidence="1 2">GA_2019</strain>
        <tissue evidence="1">Muscle</tissue>
    </source>
</reference>
<gene>
    <name evidence="1" type="ORF">GOODEAATRI_032030</name>
</gene>
<proteinExistence type="predicted"/>
<sequence length="93" mass="9966">MAELLTLPLREPPYGGSSFQPLVSGISQYINFNEYIKTTSSCLYFNVPVVSNISSLMLLASDDKSLTAAGVLTALNAGDVAVDLRLMKIALQP</sequence>
<evidence type="ECO:0000313" key="2">
    <source>
        <dbReference type="Proteomes" id="UP001476798"/>
    </source>
</evidence>
<dbReference type="Proteomes" id="UP001476798">
    <property type="component" value="Unassembled WGS sequence"/>
</dbReference>
<evidence type="ECO:0000313" key="1">
    <source>
        <dbReference type="EMBL" id="MEQ2166801.1"/>
    </source>
</evidence>
<keyword evidence="2" id="KW-1185">Reference proteome</keyword>
<comment type="caution">
    <text evidence="1">The sequence shown here is derived from an EMBL/GenBank/DDBJ whole genome shotgun (WGS) entry which is preliminary data.</text>
</comment>
<accession>A0ABV0N629</accession>
<name>A0ABV0N629_9TELE</name>